<keyword evidence="2" id="KW-1185">Reference proteome</keyword>
<organism evidence="2 3">
    <name type="scientific">Vicugna pacos</name>
    <name type="common">Alpaca</name>
    <name type="synonym">Lama pacos</name>
    <dbReference type="NCBI Taxonomy" id="30538"/>
    <lineage>
        <taxon>Eukaryota</taxon>
        <taxon>Metazoa</taxon>
        <taxon>Chordata</taxon>
        <taxon>Craniata</taxon>
        <taxon>Vertebrata</taxon>
        <taxon>Euteleostomi</taxon>
        <taxon>Mammalia</taxon>
        <taxon>Eutheria</taxon>
        <taxon>Laurasiatheria</taxon>
        <taxon>Artiodactyla</taxon>
        <taxon>Tylopoda</taxon>
        <taxon>Camelidae</taxon>
        <taxon>Vicugna</taxon>
    </lineage>
</organism>
<evidence type="ECO:0000313" key="3">
    <source>
        <dbReference type="RefSeq" id="XP_072826949.1"/>
    </source>
</evidence>
<feature type="transmembrane region" description="Helical" evidence="1">
    <location>
        <begin position="53"/>
        <end position="74"/>
    </location>
</feature>
<dbReference type="Proteomes" id="UP001652581">
    <property type="component" value="Chromosome 10"/>
</dbReference>
<feature type="transmembrane region" description="Helical" evidence="1">
    <location>
        <begin position="81"/>
        <end position="101"/>
    </location>
</feature>
<keyword evidence="1" id="KW-0812">Transmembrane</keyword>
<keyword evidence="1" id="KW-0472">Membrane</keyword>
<accession>A0ABM5E1B6</accession>
<gene>
    <name evidence="3" type="primary">LOC140699066</name>
</gene>
<sequence length="171" mass="19408">MSNIVDAIRDAEGIPTNKIQSTRLEQADTSHFAQYRHSKLNNFLKNNLQSLGAAQIMIGSTYFLFGIIEIFFYWSSDFRNFLFCFYIGYPFWAAMSSIVILQMMLTYVQIVISFSLCGLTYHVNGNDISLVSALSCCIRSDSEDPYQDLLTPPDTYGDVILQDTDPVNHDP</sequence>
<dbReference type="GeneID" id="140699066"/>
<dbReference type="RefSeq" id="XP_072826949.1">
    <property type="nucleotide sequence ID" value="XM_072970848.1"/>
</dbReference>
<keyword evidence="1" id="KW-1133">Transmembrane helix</keyword>
<name>A0ABM5E1B6_VICPA</name>
<protein>
    <submittedName>
        <fullName evidence="3">Uncharacterized protein isoform X2</fullName>
    </submittedName>
</protein>
<evidence type="ECO:0000313" key="2">
    <source>
        <dbReference type="Proteomes" id="UP001652581"/>
    </source>
</evidence>
<reference evidence="3" key="1">
    <citation type="submission" date="2025-08" db="UniProtKB">
        <authorList>
            <consortium name="RefSeq"/>
        </authorList>
    </citation>
    <scope>IDENTIFICATION</scope>
</reference>
<evidence type="ECO:0000256" key="1">
    <source>
        <dbReference type="SAM" id="Phobius"/>
    </source>
</evidence>
<proteinExistence type="predicted"/>